<keyword evidence="3 4" id="KW-0067">ATP-binding</keyword>
<evidence type="ECO:0000256" key="3">
    <source>
        <dbReference type="ARBA" id="ARBA00022840"/>
    </source>
</evidence>
<keyword evidence="5" id="KW-0479">Metal-binding</keyword>
<dbReference type="EMBL" id="SRJC01000001">
    <property type="protein sequence ID" value="TGB05459.1"/>
    <property type="molecule type" value="Genomic_DNA"/>
</dbReference>
<dbReference type="GO" id="GO:0035999">
    <property type="term" value="P:tetrahydrofolate interconversion"/>
    <property type="evidence" value="ECO:0007669"/>
    <property type="project" value="TreeGrafter"/>
</dbReference>
<dbReference type="PANTHER" id="PTHR23407">
    <property type="entry name" value="ATPASE INHIBITOR/5-FORMYLTETRAHYDROFOLATE CYCLO-LIGASE"/>
    <property type="match status" value="1"/>
</dbReference>
<evidence type="ECO:0000256" key="5">
    <source>
        <dbReference type="RuleBase" id="RU361279"/>
    </source>
</evidence>
<dbReference type="GO" id="GO:0046872">
    <property type="term" value="F:metal ion binding"/>
    <property type="evidence" value="ECO:0007669"/>
    <property type="project" value="UniProtKB-KW"/>
</dbReference>
<evidence type="ECO:0000256" key="4">
    <source>
        <dbReference type="PIRSR" id="PIRSR006806-1"/>
    </source>
</evidence>
<name>A0A4Z0H775_9BACI</name>
<evidence type="ECO:0000313" key="6">
    <source>
        <dbReference type="EMBL" id="TGB05459.1"/>
    </source>
</evidence>
<feature type="binding site" evidence="4">
    <location>
        <begin position="121"/>
        <end position="129"/>
    </location>
    <ligand>
        <name>ATP</name>
        <dbReference type="ChEBI" id="CHEBI:30616"/>
    </ligand>
</feature>
<comment type="similarity">
    <text evidence="1 5">Belongs to the 5-formyltetrahydrofolate cyclo-ligase family.</text>
</comment>
<feature type="binding site" evidence="4">
    <location>
        <position position="42"/>
    </location>
    <ligand>
        <name>substrate</name>
    </ligand>
</feature>
<dbReference type="Gene3D" id="3.40.50.10420">
    <property type="entry name" value="NagB/RpiA/CoA transferase-like"/>
    <property type="match status" value="1"/>
</dbReference>
<feature type="binding site" evidence="4">
    <location>
        <position position="37"/>
    </location>
    <ligand>
        <name>substrate</name>
    </ligand>
</feature>
<accession>A0A4Z0H775</accession>
<dbReference type="Pfam" id="PF01812">
    <property type="entry name" value="5-FTHF_cyc-lig"/>
    <property type="match status" value="1"/>
</dbReference>
<dbReference type="STRING" id="192814.GCA_900166575_01269"/>
<dbReference type="InterPro" id="IPR037171">
    <property type="entry name" value="NagB/RpiA_transferase-like"/>
</dbReference>
<dbReference type="AlphaFoldDB" id="A0A4Z0H775"/>
<comment type="caution">
    <text evidence="6">The sequence shown here is derived from an EMBL/GenBank/DDBJ whole genome shotgun (WGS) entry which is preliminary data.</text>
</comment>
<keyword evidence="2 4" id="KW-0547">Nucleotide-binding</keyword>
<dbReference type="NCBIfam" id="TIGR02727">
    <property type="entry name" value="MTHFS_bact"/>
    <property type="match status" value="1"/>
</dbReference>
<keyword evidence="7" id="KW-1185">Reference proteome</keyword>
<comment type="catalytic activity">
    <reaction evidence="5">
        <text>(6S)-5-formyl-5,6,7,8-tetrahydrofolate + ATP = (6R)-5,10-methenyltetrahydrofolate + ADP + phosphate</text>
        <dbReference type="Rhea" id="RHEA:10488"/>
        <dbReference type="ChEBI" id="CHEBI:30616"/>
        <dbReference type="ChEBI" id="CHEBI:43474"/>
        <dbReference type="ChEBI" id="CHEBI:57455"/>
        <dbReference type="ChEBI" id="CHEBI:57457"/>
        <dbReference type="ChEBI" id="CHEBI:456216"/>
        <dbReference type="EC" id="6.3.3.2"/>
    </reaction>
</comment>
<dbReference type="InterPro" id="IPR024185">
    <property type="entry name" value="FTHF_cligase-like_sf"/>
</dbReference>
<evidence type="ECO:0000256" key="1">
    <source>
        <dbReference type="ARBA" id="ARBA00010638"/>
    </source>
</evidence>
<protein>
    <recommendedName>
        <fullName evidence="5">5-formyltetrahydrofolate cyclo-ligase</fullName>
        <ecNumber evidence="5">6.3.3.2</ecNumber>
    </recommendedName>
</protein>
<reference evidence="6 7" key="1">
    <citation type="journal article" date="2003" name="Int. J. Syst. Evol. Microbiol.">
        <title>Halobacillus salinus sp. nov., isolated from a salt lake on the coast of the East Sea in Korea.</title>
        <authorList>
            <person name="Yoon J.H."/>
            <person name="Kang K.H."/>
            <person name="Park Y.H."/>
        </authorList>
    </citation>
    <scope>NUCLEOTIDE SEQUENCE [LARGE SCALE GENOMIC DNA]</scope>
    <source>
        <strain evidence="6 7">HSL-3</strain>
    </source>
</reference>
<dbReference type="PANTHER" id="PTHR23407:SF1">
    <property type="entry name" value="5-FORMYLTETRAHYDROFOLATE CYCLO-LIGASE"/>
    <property type="match status" value="1"/>
</dbReference>
<gene>
    <name evidence="6" type="ORF">E4663_04700</name>
</gene>
<evidence type="ECO:0000313" key="7">
    <source>
        <dbReference type="Proteomes" id="UP000297982"/>
    </source>
</evidence>
<sequence length="175" mass="19881">MLQSLTGVEKHNIEKKQAKALFESTLWSDAQTIGVTISRGFEWDTKHIIESGWEQGKQMVVPKCNPEEKSMQFYRLNDFQQLETVYFGLQEPKPSATEAVSPDQIDLLLVPGLLFNTNGYRLGFGGGYYDRFLANFKGNTIMVASQQQKCESIPVEAFDRPVQYVLTEEGMKQSK</sequence>
<comment type="cofactor">
    <cofactor evidence="5">
        <name>Mg(2+)</name>
        <dbReference type="ChEBI" id="CHEBI:18420"/>
    </cofactor>
</comment>
<dbReference type="EC" id="6.3.3.2" evidence="5"/>
<dbReference type="GO" id="GO:0009396">
    <property type="term" value="P:folic acid-containing compound biosynthetic process"/>
    <property type="evidence" value="ECO:0007669"/>
    <property type="project" value="TreeGrafter"/>
</dbReference>
<dbReference type="GO" id="GO:0030272">
    <property type="term" value="F:5-formyltetrahydrofolate cyclo-ligase activity"/>
    <property type="evidence" value="ECO:0007669"/>
    <property type="project" value="UniProtKB-EC"/>
</dbReference>
<dbReference type="PIRSF" id="PIRSF006806">
    <property type="entry name" value="FTHF_cligase"/>
    <property type="match status" value="1"/>
</dbReference>
<proteinExistence type="inferred from homology"/>
<dbReference type="GO" id="GO:0005524">
    <property type="term" value="F:ATP binding"/>
    <property type="evidence" value="ECO:0007669"/>
    <property type="project" value="UniProtKB-KW"/>
</dbReference>
<evidence type="ECO:0000256" key="2">
    <source>
        <dbReference type="ARBA" id="ARBA00022741"/>
    </source>
</evidence>
<dbReference type="SUPFAM" id="SSF100950">
    <property type="entry name" value="NagB/RpiA/CoA transferase-like"/>
    <property type="match status" value="1"/>
</dbReference>
<dbReference type="Proteomes" id="UP000297982">
    <property type="component" value="Unassembled WGS sequence"/>
</dbReference>
<keyword evidence="5" id="KW-0460">Magnesium</keyword>
<keyword evidence="6" id="KW-0436">Ligase</keyword>
<dbReference type="InterPro" id="IPR002698">
    <property type="entry name" value="FTHF_cligase"/>
</dbReference>
<organism evidence="6 7">
    <name type="scientific">Halobacillus salinus</name>
    <dbReference type="NCBI Taxonomy" id="192814"/>
    <lineage>
        <taxon>Bacteria</taxon>
        <taxon>Bacillati</taxon>
        <taxon>Bacillota</taxon>
        <taxon>Bacilli</taxon>
        <taxon>Bacillales</taxon>
        <taxon>Bacillaceae</taxon>
        <taxon>Halobacillus</taxon>
    </lineage>
</organism>